<feature type="domain" description="HTH tetR-type" evidence="6">
    <location>
        <begin position="21"/>
        <end position="82"/>
    </location>
</feature>
<evidence type="ECO:0000256" key="2">
    <source>
        <dbReference type="ARBA" id="ARBA00023125"/>
    </source>
</evidence>
<accession>A0A7T7HZ91</accession>
<evidence type="ECO:0000313" key="7">
    <source>
        <dbReference type="EMBL" id="QQM38109.1"/>
    </source>
</evidence>
<keyword evidence="3" id="KW-0804">Transcription</keyword>
<dbReference type="RefSeq" id="WP_200393276.1">
    <property type="nucleotide sequence ID" value="NZ_CP066831.1"/>
</dbReference>
<dbReference type="Gene3D" id="1.10.357.10">
    <property type="entry name" value="Tetracycline Repressor, domain 2"/>
    <property type="match status" value="1"/>
</dbReference>
<dbReference type="SUPFAM" id="SSF48498">
    <property type="entry name" value="Tetracyclin repressor-like, C-terminal domain"/>
    <property type="match status" value="1"/>
</dbReference>
<reference evidence="7 8" key="1">
    <citation type="submission" date="2020-12" db="EMBL/GenBank/DDBJ databases">
        <title>A novel species.</title>
        <authorList>
            <person name="Li K."/>
        </authorList>
    </citation>
    <scope>NUCLEOTIDE SEQUENCE [LARGE SCALE GENOMIC DNA]</scope>
    <source>
        <strain evidence="7 8">ZYC-3</strain>
    </source>
</reference>
<evidence type="ECO:0000256" key="4">
    <source>
        <dbReference type="PROSITE-ProRule" id="PRU00335"/>
    </source>
</evidence>
<evidence type="ECO:0000259" key="6">
    <source>
        <dbReference type="PROSITE" id="PS50977"/>
    </source>
</evidence>
<dbReference type="PANTHER" id="PTHR30055:SF148">
    <property type="entry name" value="TETR-FAMILY TRANSCRIPTIONAL REGULATOR"/>
    <property type="match status" value="1"/>
</dbReference>
<dbReference type="InterPro" id="IPR011075">
    <property type="entry name" value="TetR_C"/>
</dbReference>
<evidence type="ECO:0000313" key="8">
    <source>
        <dbReference type="Proteomes" id="UP000595636"/>
    </source>
</evidence>
<name>A0A7T7HZ91_9ACTN</name>
<keyword evidence="1" id="KW-0805">Transcription regulation</keyword>
<feature type="region of interest" description="Disordered" evidence="5">
    <location>
        <begin position="1"/>
        <end position="20"/>
    </location>
</feature>
<keyword evidence="8" id="KW-1185">Reference proteome</keyword>
<dbReference type="PROSITE" id="PS50977">
    <property type="entry name" value="HTH_TETR_2"/>
    <property type="match status" value="1"/>
</dbReference>
<sequence>MSSAEGRPPSYGSTRGRPRSEAVEQAILEGVMQLLEDGVPLADVSIERIARSAGVGKAAIYRRWSDKEDLFVDVMWAAEPAEPELPGTSMRDDLVVLLESMRQRSLVSVLSAILHNAHAQMRSSPKLWAAYHSGVITPRRDLGLKVLRRGRTNGELRTDVDLELAVEMFVGPLLTRAFIRHDPDLPDGLAEQIVDTVLHGLRPVSSASA</sequence>
<feature type="DNA-binding region" description="H-T-H motif" evidence="4">
    <location>
        <begin position="45"/>
        <end position="64"/>
    </location>
</feature>
<dbReference type="AlphaFoldDB" id="A0A7T7HZ91"/>
<dbReference type="InterPro" id="IPR009057">
    <property type="entry name" value="Homeodomain-like_sf"/>
</dbReference>
<dbReference type="Pfam" id="PF00440">
    <property type="entry name" value="TetR_N"/>
    <property type="match status" value="1"/>
</dbReference>
<dbReference type="Gene3D" id="1.10.10.60">
    <property type="entry name" value="Homeodomain-like"/>
    <property type="match status" value="1"/>
</dbReference>
<protein>
    <submittedName>
        <fullName evidence="7">TetR/AcrR family transcriptional regulator</fullName>
    </submittedName>
</protein>
<keyword evidence="2 4" id="KW-0238">DNA-binding</keyword>
<gene>
    <name evidence="7" type="ORF">JEQ17_00390</name>
</gene>
<dbReference type="SUPFAM" id="SSF46689">
    <property type="entry name" value="Homeodomain-like"/>
    <property type="match status" value="1"/>
</dbReference>
<dbReference type="EMBL" id="CP066831">
    <property type="protein sequence ID" value="QQM38109.1"/>
    <property type="molecule type" value="Genomic_DNA"/>
</dbReference>
<dbReference type="Proteomes" id="UP000595636">
    <property type="component" value="Chromosome"/>
</dbReference>
<dbReference type="InterPro" id="IPR001647">
    <property type="entry name" value="HTH_TetR"/>
</dbReference>
<dbReference type="GO" id="GO:0000976">
    <property type="term" value="F:transcription cis-regulatory region binding"/>
    <property type="evidence" value="ECO:0007669"/>
    <property type="project" value="TreeGrafter"/>
</dbReference>
<evidence type="ECO:0000256" key="3">
    <source>
        <dbReference type="ARBA" id="ARBA00023163"/>
    </source>
</evidence>
<dbReference type="PANTHER" id="PTHR30055">
    <property type="entry name" value="HTH-TYPE TRANSCRIPTIONAL REGULATOR RUTR"/>
    <property type="match status" value="1"/>
</dbReference>
<dbReference type="InterPro" id="IPR036271">
    <property type="entry name" value="Tet_transcr_reg_TetR-rel_C_sf"/>
</dbReference>
<organism evidence="7 8">
    <name type="scientific">Streptomyces liliifuscus</name>
    <dbReference type="NCBI Taxonomy" id="2797636"/>
    <lineage>
        <taxon>Bacteria</taxon>
        <taxon>Bacillati</taxon>
        <taxon>Actinomycetota</taxon>
        <taxon>Actinomycetes</taxon>
        <taxon>Kitasatosporales</taxon>
        <taxon>Streptomycetaceae</taxon>
        <taxon>Streptomyces</taxon>
    </lineage>
</organism>
<dbReference type="Pfam" id="PF16859">
    <property type="entry name" value="TetR_C_11"/>
    <property type="match status" value="1"/>
</dbReference>
<evidence type="ECO:0000256" key="5">
    <source>
        <dbReference type="SAM" id="MobiDB-lite"/>
    </source>
</evidence>
<dbReference type="GO" id="GO:0003700">
    <property type="term" value="F:DNA-binding transcription factor activity"/>
    <property type="evidence" value="ECO:0007669"/>
    <property type="project" value="TreeGrafter"/>
</dbReference>
<evidence type="ECO:0000256" key="1">
    <source>
        <dbReference type="ARBA" id="ARBA00023015"/>
    </source>
</evidence>
<dbReference type="KEGG" id="slf:JEQ17_00390"/>
<proteinExistence type="predicted"/>
<dbReference type="InterPro" id="IPR050109">
    <property type="entry name" value="HTH-type_TetR-like_transc_reg"/>
</dbReference>